<accession>A0A5C6FDS6</accession>
<sequence length="135" mass="14726">MSTAAEMRSEEIRARMRSIRSELPYDMEDAREQIQQLSDWKFYVRRMPIASVACAAAVGFLAVPSPKPSVRQTRLDTEGETIAAKSSLLGGVVGAIASMAFRTGTNIAIRKASSVFLDSHGVGAPRRNHNEDITS</sequence>
<feature type="transmembrane region" description="Helical" evidence="1">
    <location>
        <begin position="82"/>
        <end position="101"/>
    </location>
</feature>
<proteinExistence type="predicted"/>
<keyword evidence="1" id="KW-1133">Transmembrane helix</keyword>
<organism evidence="2 3">
    <name type="scientific">Rubripirellula reticaptiva</name>
    <dbReference type="NCBI Taxonomy" id="2528013"/>
    <lineage>
        <taxon>Bacteria</taxon>
        <taxon>Pseudomonadati</taxon>
        <taxon>Planctomycetota</taxon>
        <taxon>Planctomycetia</taxon>
        <taxon>Pirellulales</taxon>
        <taxon>Pirellulaceae</taxon>
        <taxon>Rubripirellula</taxon>
    </lineage>
</organism>
<name>A0A5C6FDS6_9BACT</name>
<feature type="transmembrane region" description="Helical" evidence="1">
    <location>
        <begin position="43"/>
        <end position="62"/>
    </location>
</feature>
<dbReference type="Proteomes" id="UP000317977">
    <property type="component" value="Unassembled WGS sequence"/>
</dbReference>
<evidence type="ECO:0000313" key="3">
    <source>
        <dbReference type="Proteomes" id="UP000317977"/>
    </source>
</evidence>
<reference evidence="2 3" key="1">
    <citation type="submission" date="2019-02" db="EMBL/GenBank/DDBJ databases">
        <title>Deep-cultivation of Planctomycetes and their phenomic and genomic characterization uncovers novel biology.</title>
        <authorList>
            <person name="Wiegand S."/>
            <person name="Jogler M."/>
            <person name="Boedeker C."/>
            <person name="Pinto D."/>
            <person name="Vollmers J."/>
            <person name="Rivas-Marin E."/>
            <person name="Kohn T."/>
            <person name="Peeters S.H."/>
            <person name="Heuer A."/>
            <person name="Rast P."/>
            <person name="Oberbeckmann S."/>
            <person name="Bunk B."/>
            <person name="Jeske O."/>
            <person name="Meyerdierks A."/>
            <person name="Storesund J.E."/>
            <person name="Kallscheuer N."/>
            <person name="Luecker S."/>
            <person name="Lage O.M."/>
            <person name="Pohl T."/>
            <person name="Merkel B.J."/>
            <person name="Hornburger P."/>
            <person name="Mueller R.-W."/>
            <person name="Bruemmer F."/>
            <person name="Labrenz M."/>
            <person name="Spormann A.M."/>
            <person name="Op Den Camp H."/>
            <person name="Overmann J."/>
            <person name="Amann R."/>
            <person name="Jetten M.S.M."/>
            <person name="Mascher T."/>
            <person name="Medema M.H."/>
            <person name="Devos D.P."/>
            <person name="Kaster A.-K."/>
            <person name="Ovreas L."/>
            <person name="Rohde M."/>
            <person name="Galperin M.Y."/>
            <person name="Jogler C."/>
        </authorList>
    </citation>
    <scope>NUCLEOTIDE SEQUENCE [LARGE SCALE GENOMIC DNA]</scope>
    <source>
        <strain evidence="2 3">Poly59</strain>
    </source>
</reference>
<keyword evidence="1" id="KW-0812">Transmembrane</keyword>
<dbReference type="RefSeq" id="WP_146533025.1">
    <property type="nucleotide sequence ID" value="NZ_SJPX01000001.1"/>
</dbReference>
<protein>
    <recommendedName>
        <fullName evidence="4">DUF3618 domain-containing protein</fullName>
    </recommendedName>
</protein>
<dbReference type="OrthoDB" id="289170at2"/>
<evidence type="ECO:0008006" key="4">
    <source>
        <dbReference type="Google" id="ProtNLM"/>
    </source>
</evidence>
<dbReference type="AlphaFoldDB" id="A0A5C6FDS6"/>
<gene>
    <name evidence="2" type="ORF">Poly59_11670</name>
</gene>
<evidence type="ECO:0000256" key="1">
    <source>
        <dbReference type="SAM" id="Phobius"/>
    </source>
</evidence>
<evidence type="ECO:0000313" key="2">
    <source>
        <dbReference type="EMBL" id="TWU58256.1"/>
    </source>
</evidence>
<dbReference type="EMBL" id="SJPX01000001">
    <property type="protein sequence ID" value="TWU58256.1"/>
    <property type="molecule type" value="Genomic_DNA"/>
</dbReference>
<keyword evidence="1" id="KW-0472">Membrane</keyword>
<keyword evidence="3" id="KW-1185">Reference proteome</keyword>
<comment type="caution">
    <text evidence="2">The sequence shown here is derived from an EMBL/GenBank/DDBJ whole genome shotgun (WGS) entry which is preliminary data.</text>
</comment>